<feature type="domain" description="HTH araC/xylS-type" evidence="4">
    <location>
        <begin position="187"/>
        <end position="285"/>
    </location>
</feature>
<dbReference type="Proteomes" id="UP000636004">
    <property type="component" value="Unassembled WGS sequence"/>
</dbReference>
<dbReference type="PROSITE" id="PS00041">
    <property type="entry name" value="HTH_ARAC_FAMILY_1"/>
    <property type="match status" value="1"/>
</dbReference>
<evidence type="ECO:0000313" key="5">
    <source>
        <dbReference type="EMBL" id="GGZ92792.1"/>
    </source>
</evidence>
<evidence type="ECO:0000259" key="4">
    <source>
        <dbReference type="PROSITE" id="PS01124"/>
    </source>
</evidence>
<dbReference type="Gene3D" id="1.10.10.60">
    <property type="entry name" value="Homeodomain-like"/>
    <property type="match status" value="2"/>
</dbReference>
<dbReference type="SMART" id="SM00342">
    <property type="entry name" value="HTH_ARAC"/>
    <property type="match status" value="1"/>
</dbReference>
<keyword evidence="1" id="KW-0805">Transcription regulation</keyword>
<evidence type="ECO:0000256" key="2">
    <source>
        <dbReference type="ARBA" id="ARBA00023125"/>
    </source>
</evidence>
<dbReference type="PANTHER" id="PTHR43280">
    <property type="entry name" value="ARAC-FAMILY TRANSCRIPTIONAL REGULATOR"/>
    <property type="match status" value="1"/>
</dbReference>
<reference evidence="5" key="2">
    <citation type="submission" date="2020-09" db="EMBL/GenBank/DDBJ databases">
        <authorList>
            <person name="Sun Q."/>
            <person name="Kim S."/>
        </authorList>
    </citation>
    <scope>NUCLEOTIDE SEQUENCE</scope>
    <source>
        <strain evidence="5">KCTC 12710</strain>
    </source>
</reference>
<evidence type="ECO:0000256" key="1">
    <source>
        <dbReference type="ARBA" id="ARBA00023015"/>
    </source>
</evidence>
<dbReference type="Pfam" id="PF12833">
    <property type="entry name" value="HTH_18"/>
    <property type="match status" value="1"/>
</dbReference>
<reference evidence="5" key="1">
    <citation type="journal article" date="2014" name="Int. J. Syst. Evol. Microbiol.">
        <title>Complete genome sequence of Corynebacterium casei LMG S-19264T (=DSM 44701T), isolated from a smear-ripened cheese.</title>
        <authorList>
            <consortium name="US DOE Joint Genome Institute (JGI-PGF)"/>
            <person name="Walter F."/>
            <person name="Albersmeier A."/>
            <person name="Kalinowski J."/>
            <person name="Ruckert C."/>
        </authorList>
    </citation>
    <scope>NUCLEOTIDE SEQUENCE</scope>
    <source>
        <strain evidence="5">KCTC 12710</strain>
    </source>
</reference>
<proteinExistence type="predicted"/>
<dbReference type="InterPro" id="IPR018062">
    <property type="entry name" value="HTH_AraC-typ_CS"/>
</dbReference>
<dbReference type="EMBL" id="BMWZ01000010">
    <property type="protein sequence ID" value="GGZ92792.1"/>
    <property type="molecule type" value="Genomic_DNA"/>
</dbReference>
<dbReference type="InterPro" id="IPR009057">
    <property type="entry name" value="Homeodomain-like_sf"/>
</dbReference>
<organism evidence="5 6">
    <name type="scientific">Algibacter mikhailovii</name>
    <dbReference type="NCBI Taxonomy" id="425498"/>
    <lineage>
        <taxon>Bacteria</taxon>
        <taxon>Pseudomonadati</taxon>
        <taxon>Bacteroidota</taxon>
        <taxon>Flavobacteriia</taxon>
        <taxon>Flavobacteriales</taxon>
        <taxon>Flavobacteriaceae</taxon>
        <taxon>Algibacter</taxon>
    </lineage>
</organism>
<protein>
    <submittedName>
        <fullName evidence="5">AraC family transcriptional regulator</fullName>
    </submittedName>
</protein>
<evidence type="ECO:0000256" key="3">
    <source>
        <dbReference type="ARBA" id="ARBA00023163"/>
    </source>
</evidence>
<dbReference type="RefSeq" id="WP_189362643.1">
    <property type="nucleotide sequence ID" value="NZ_BMWZ01000010.1"/>
</dbReference>
<accession>A0A918VDE2</accession>
<keyword evidence="3" id="KW-0804">Transcription</keyword>
<dbReference type="GO" id="GO:0043565">
    <property type="term" value="F:sequence-specific DNA binding"/>
    <property type="evidence" value="ECO:0007669"/>
    <property type="project" value="InterPro"/>
</dbReference>
<dbReference type="InterPro" id="IPR020449">
    <property type="entry name" value="Tscrpt_reg_AraC-type_HTH"/>
</dbReference>
<keyword evidence="2" id="KW-0238">DNA-binding</keyword>
<dbReference type="PROSITE" id="PS01124">
    <property type="entry name" value="HTH_ARAC_FAMILY_2"/>
    <property type="match status" value="1"/>
</dbReference>
<evidence type="ECO:0000313" key="6">
    <source>
        <dbReference type="Proteomes" id="UP000636004"/>
    </source>
</evidence>
<comment type="caution">
    <text evidence="5">The sequence shown here is derived from an EMBL/GenBank/DDBJ whole genome shotgun (WGS) entry which is preliminary data.</text>
</comment>
<dbReference type="PRINTS" id="PR00032">
    <property type="entry name" value="HTHARAC"/>
</dbReference>
<dbReference type="PANTHER" id="PTHR43280:SF28">
    <property type="entry name" value="HTH-TYPE TRANSCRIPTIONAL ACTIVATOR RHAS"/>
    <property type="match status" value="1"/>
</dbReference>
<dbReference type="InterPro" id="IPR018060">
    <property type="entry name" value="HTH_AraC"/>
</dbReference>
<dbReference type="GO" id="GO:0003700">
    <property type="term" value="F:DNA-binding transcription factor activity"/>
    <property type="evidence" value="ECO:0007669"/>
    <property type="project" value="InterPro"/>
</dbReference>
<dbReference type="AlphaFoldDB" id="A0A918VDE2"/>
<dbReference type="SUPFAM" id="SSF46689">
    <property type="entry name" value="Homeodomain-like"/>
    <property type="match status" value="2"/>
</dbReference>
<name>A0A918VDE2_9FLAO</name>
<sequence length="289" mass="33601">MNDLLRSLKLNILHVGHAKLDHHWNYSDVISPFMRLFYITKGTAVMNHTNQLFVLKPDYMYLVPSYIYNSYSCEEYHEQYYLSFFEEIEPGLSVANLKQLRFEVKANASDVLYFNRLMTLNPDLEIKNSTPKPQIRKVLTQKDKKANISFASSNYLETQGIISVLLSRFIMQRDHVVLEGGDYRDLNKVLIYIAKNLNSPITVEKLSKYCGLSADHFSRSFIKKFGMRPVHYIQSRRIARAQLLLLSTQDSLKQIAEDVGFKNAAYFSRIFKQITGNTPASYRKTHFNL</sequence>
<gene>
    <name evidence="5" type="ORF">GCM10007028_34030</name>
</gene>
<keyword evidence="6" id="KW-1185">Reference proteome</keyword>